<evidence type="ECO:0000313" key="3">
    <source>
        <dbReference type="Proteomes" id="UP000019151"/>
    </source>
</evidence>
<accession>W0RPU1</accession>
<gene>
    <name evidence="2" type="ORF">J421_3991</name>
</gene>
<sequence length="247" mass="26201">MLIHRALRIARRLAPALALPTAVLAQSPLNLGPATADGEPRLMAGVDFTVAQPAGQFKQYVSNGFGVGVHGLARLGGLGAFALRVDGNFVQYGSETKRVNLSPTVGGRIQVDLNTSNNIVWFGVGPQLMAPRGPVRPYVNGTVGFSYFATESSVKGLNDGESLLHNTNYDDFVFSYSGGTGVLIPIAHGRRTLVFLDLGARFHNNGRTSYLREGGIEDLPGGGIALHTIDSNANLWTYHVGVSIGGR</sequence>
<dbReference type="HOGENOM" id="CLU_1123282_0_0_0"/>
<feature type="chain" id="PRO_5004795244" description="Outer membrane protein beta-barrel domain-containing protein" evidence="1">
    <location>
        <begin position="26"/>
        <end position="247"/>
    </location>
</feature>
<feature type="signal peptide" evidence="1">
    <location>
        <begin position="1"/>
        <end position="25"/>
    </location>
</feature>
<organism evidence="2 3">
    <name type="scientific">Gemmatirosa kalamazoonensis</name>
    <dbReference type="NCBI Taxonomy" id="861299"/>
    <lineage>
        <taxon>Bacteria</taxon>
        <taxon>Pseudomonadati</taxon>
        <taxon>Gemmatimonadota</taxon>
        <taxon>Gemmatimonadia</taxon>
        <taxon>Gemmatimonadales</taxon>
        <taxon>Gemmatimonadaceae</taxon>
        <taxon>Gemmatirosa</taxon>
    </lineage>
</organism>
<reference evidence="2 3" key="1">
    <citation type="journal article" date="2014" name="Genome Announc.">
        <title>Genome Sequence and Methylome of Soil Bacterium Gemmatirosa kalamazoonensis KBS708T, a Member of the Rarely Cultivated Gemmatimonadetes Phylum.</title>
        <authorList>
            <person name="Debruyn J.M."/>
            <person name="Radosevich M."/>
            <person name="Wommack K.E."/>
            <person name="Polson S.W."/>
            <person name="Hauser L.J."/>
            <person name="Fawaz M.N."/>
            <person name="Korlach J."/>
            <person name="Tsai Y.C."/>
        </authorList>
    </citation>
    <scope>NUCLEOTIDE SEQUENCE [LARGE SCALE GENOMIC DNA]</scope>
    <source>
        <strain evidence="2 3">KBS708</strain>
    </source>
</reference>
<dbReference type="OrthoDB" id="1492607at2"/>
<dbReference type="SUPFAM" id="SSF56925">
    <property type="entry name" value="OMPA-like"/>
    <property type="match status" value="1"/>
</dbReference>
<dbReference type="InParanoid" id="W0RPU1"/>
<dbReference type="EMBL" id="CP007128">
    <property type="protein sequence ID" value="AHG91528.1"/>
    <property type="molecule type" value="Genomic_DNA"/>
</dbReference>
<evidence type="ECO:0000313" key="2">
    <source>
        <dbReference type="EMBL" id="AHG91528.1"/>
    </source>
</evidence>
<evidence type="ECO:0000256" key="1">
    <source>
        <dbReference type="SAM" id="SignalP"/>
    </source>
</evidence>
<dbReference type="AlphaFoldDB" id="W0RPU1"/>
<evidence type="ECO:0008006" key="4">
    <source>
        <dbReference type="Google" id="ProtNLM"/>
    </source>
</evidence>
<dbReference type="KEGG" id="gba:J421_3991"/>
<dbReference type="Proteomes" id="UP000019151">
    <property type="component" value="Chromosome"/>
</dbReference>
<name>W0RPU1_9BACT</name>
<keyword evidence="1" id="KW-0732">Signal</keyword>
<dbReference type="InterPro" id="IPR011250">
    <property type="entry name" value="OMP/PagP_B-barrel"/>
</dbReference>
<dbReference type="eggNOG" id="ENOG5030238">
    <property type="taxonomic scope" value="Bacteria"/>
</dbReference>
<keyword evidence="3" id="KW-1185">Reference proteome</keyword>
<protein>
    <recommendedName>
        <fullName evidence="4">Outer membrane protein beta-barrel domain-containing protein</fullName>
    </recommendedName>
</protein>
<dbReference type="RefSeq" id="WP_025412975.1">
    <property type="nucleotide sequence ID" value="NZ_CP007128.1"/>
</dbReference>
<proteinExistence type="predicted"/>